<feature type="domain" description="Tryptophan synthase beta chain-like PALP" evidence="8">
    <location>
        <begin position="17"/>
        <end position="308"/>
    </location>
</feature>
<evidence type="ECO:0000256" key="4">
    <source>
        <dbReference type="ARBA" id="ARBA00022898"/>
    </source>
</evidence>
<evidence type="ECO:0000313" key="9">
    <source>
        <dbReference type="EMBL" id="KAL2051094.1"/>
    </source>
</evidence>
<evidence type="ECO:0000256" key="1">
    <source>
        <dbReference type="ARBA" id="ARBA00001933"/>
    </source>
</evidence>
<evidence type="ECO:0000259" key="8">
    <source>
        <dbReference type="Pfam" id="PF00291"/>
    </source>
</evidence>
<dbReference type="EMBL" id="JBHFEH010000039">
    <property type="protein sequence ID" value="KAL2051094.1"/>
    <property type="molecule type" value="Genomic_DNA"/>
</dbReference>
<feature type="region of interest" description="Disordered" evidence="7">
    <location>
        <begin position="331"/>
        <end position="357"/>
    </location>
</feature>
<dbReference type="Pfam" id="PF00291">
    <property type="entry name" value="PALP"/>
    <property type="match status" value="1"/>
</dbReference>
<organism evidence="9 10">
    <name type="scientific">Lepraria finkii</name>
    <dbReference type="NCBI Taxonomy" id="1340010"/>
    <lineage>
        <taxon>Eukaryota</taxon>
        <taxon>Fungi</taxon>
        <taxon>Dikarya</taxon>
        <taxon>Ascomycota</taxon>
        <taxon>Pezizomycotina</taxon>
        <taxon>Lecanoromycetes</taxon>
        <taxon>OSLEUM clade</taxon>
        <taxon>Lecanoromycetidae</taxon>
        <taxon>Lecanorales</taxon>
        <taxon>Lecanorineae</taxon>
        <taxon>Stereocaulaceae</taxon>
        <taxon>Lepraria</taxon>
    </lineage>
</organism>
<comment type="similarity">
    <text evidence="2">Belongs to the serine/threonine dehydratase family.</text>
</comment>
<dbReference type="InterPro" id="IPR000634">
    <property type="entry name" value="Ser/Thr_deHydtase_PyrdxlP-BS"/>
</dbReference>
<dbReference type="InterPro" id="IPR001926">
    <property type="entry name" value="TrpB-like_PALP"/>
</dbReference>
<protein>
    <recommendedName>
        <fullName evidence="3">L-serine ammonia-lyase</fullName>
        <ecNumber evidence="3">4.3.1.17</ecNumber>
    </recommendedName>
</protein>
<dbReference type="CDD" id="cd06448">
    <property type="entry name" value="L-Ser-dehyd"/>
    <property type="match status" value="1"/>
</dbReference>
<name>A0ABR4B2I8_9LECA</name>
<dbReference type="Gene3D" id="3.40.50.1100">
    <property type="match status" value="2"/>
</dbReference>
<keyword evidence="4" id="KW-0663">Pyridoxal phosphate</keyword>
<keyword evidence="10" id="KW-1185">Reference proteome</keyword>
<gene>
    <name evidence="9" type="ORF">ABVK25_008688</name>
</gene>
<evidence type="ECO:0000256" key="6">
    <source>
        <dbReference type="ARBA" id="ARBA00049406"/>
    </source>
</evidence>
<dbReference type="PROSITE" id="PS00165">
    <property type="entry name" value="DEHYDRATASE_SER_THR"/>
    <property type="match status" value="1"/>
</dbReference>
<comment type="catalytic activity">
    <reaction evidence="6">
        <text>L-serine = pyruvate + NH4(+)</text>
        <dbReference type="Rhea" id="RHEA:19169"/>
        <dbReference type="ChEBI" id="CHEBI:15361"/>
        <dbReference type="ChEBI" id="CHEBI:28938"/>
        <dbReference type="ChEBI" id="CHEBI:33384"/>
        <dbReference type="EC" id="4.3.1.17"/>
    </reaction>
</comment>
<evidence type="ECO:0000256" key="7">
    <source>
        <dbReference type="SAM" id="MobiDB-lite"/>
    </source>
</evidence>
<sequence length="372" mass="40126">MGSMGEPDVPKPWIAAPFKESSALSKAAGCRIFLKLENLQPSGSFKSRGIGNLIRQSLLKRPTPHQTHFYSSSGGNAGLACITAARSLGRPATVVVPFSTKRFMIWKIETAGGHEVIQHGTSWAEADKFLREELLAKDANGVYVPPFDHKDVWEGASTIIEEFNEKPDAVVCSVGGGGLFCGVQMGLERRGWGDVDVLAVETEGAESLATSLKKGKLVTLEKITSIATSLGAKRVAEKAFELGQRKNVRSVVLSDAEAGMGCWRLADDERLIVEPACGVSVAVCYDGRLRKLLPQLKEDSKVVVIVCGGSDITLETLCHFREKYAEAEKMATDDRGVPSTLSAPNGVGNDRPGEGLLQDSMRNERLLRLVAE</sequence>
<dbReference type="InterPro" id="IPR036052">
    <property type="entry name" value="TrpB-like_PALP_sf"/>
</dbReference>
<dbReference type="PANTHER" id="PTHR48078">
    <property type="entry name" value="THREONINE DEHYDRATASE, MITOCHONDRIAL-RELATED"/>
    <property type="match status" value="1"/>
</dbReference>
<reference evidence="9 10" key="1">
    <citation type="submission" date="2024-09" db="EMBL/GenBank/DDBJ databases">
        <title>Rethinking Asexuality: The Enigmatic Case of Functional Sexual Genes in Lepraria (Stereocaulaceae).</title>
        <authorList>
            <person name="Doellman M."/>
            <person name="Sun Y."/>
            <person name="Barcenas-Pena A."/>
            <person name="Lumbsch H.T."/>
            <person name="Grewe F."/>
        </authorList>
    </citation>
    <scope>NUCLEOTIDE SEQUENCE [LARGE SCALE GENOMIC DNA]</scope>
    <source>
        <strain evidence="9 10">Grewe 0041</strain>
    </source>
</reference>
<keyword evidence="5" id="KW-0456">Lyase</keyword>
<dbReference type="InterPro" id="IPR050147">
    <property type="entry name" value="Ser/Thr_Dehydratase"/>
</dbReference>
<dbReference type="PANTHER" id="PTHR48078:SF2">
    <property type="entry name" value="CATABOLIC L-SERINE_THREONINE DEHYDRATASE"/>
    <property type="match status" value="1"/>
</dbReference>
<dbReference type="Proteomes" id="UP001590951">
    <property type="component" value="Unassembled WGS sequence"/>
</dbReference>
<comment type="caution">
    <text evidence="9">The sequence shown here is derived from an EMBL/GenBank/DDBJ whole genome shotgun (WGS) entry which is preliminary data.</text>
</comment>
<evidence type="ECO:0000256" key="5">
    <source>
        <dbReference type="ARBA" id="ARBA00023239"/>
    </source>
</evidence>
<dbReference type="EC" id="4.3.1.17" evidence="3"/>
<comment type="cofactor">
    <cofactor evidence="1">
        <name>pyridoxal 5'-phosphate</name>
        <dbReference type="ChEBI" id="CHEBI:597326"/>
    </cofactor>
</comment>
<dbReference type="SUPFAM" id="SSF53686">
    <property type="entry name" value="Tryptophan synthase beta subunit-like PLP-dependent enzymes"/>
    <property type="match status" value="1"/>
</dbReference>
<evidence type="ECO:0000313" key="10">
    <source>
        <dbReference type="Proteomes" id="UP001590951"/>
    </source>
</evidence>
<proteinExistence type="inferred from homology"/>
<evidence type="ECO:0000256" key="2">
    <source>
        <dbReference type="ARBA" id="ARBA00010869"/>
    </source>
</evidence>
<accession>A0ABR4B2I8</accession>
<evidence type="ECO:0000256" key="3">
    <source>
        <dbReference type="ARBA" id="ARBA00012093"/>
    </source>
</evidence>